<dbReference type="PANTHER" id="PTHR22916:SF67">
    <property type="entry name" value="COLANIC ACID BIOSYNTHESIS GLYCOSYL TRANSFERASE WCAE-RELATED"/>
    <property type="match status" value="1"/>
</dbReference>
<dbReference type="Proteomes" id="UP001254488">
    <property type="component" value="Unassembled WGS sequence"/>
</dbReference>
<comment type="caution">
    <text evidence="2">The sequence shown here is derived from an EMBL/GenBank/DDBJ whole genome shotgun (WGS) entry which is preliminary data.</text>
</comment>
<proteinExistence type="predicted"/>
<keyword evidence="2" id="KW-0328">Glycosyltransferase</keyword>
<dbReference type="InterPro" id="IPR001173">
    <property type="entry name" value="Glyco_trans_2-like"/>
</dbReference>
<keyword evidence="2" id="KW-0808">Transferase</keyword>
<dbReference type="PANTHER" id="PTHR22916">
    <property type="entry name" value="GLYCOSYLTRANSFERASE"/>
    <property type="match status" value="1"/>
</dbReference>
<evidence type="ECO:0000259" key="1">
    <source>
        <dbReference type="Pfam" id="PF00535"/>
    </source>
</evidence>
<dbReference type="Gene3D" id="3.90.550.10">
    <property type="entry name" value="Spore Coat Polysaccharide Biosynthesis Protein SpsA, Chain A"/>
    <property type="match status" value="1"/>
</dbReference>
<dbReference type="SUPFAM" id="SSF53448">
    <property type="entry name" value="Nucleotide-diphospho-sugar transferases"/>
    <property type="match status" value="1"/>
</dbReference>
<organism evidence="2 3">
    <name type="scientific">Patiriisocius hiemis</name>
    <dbReference type="NCBI Taxonomy" id="3075604"/>
    <lineage>
        <taxon>Bacteria</taxon>
        <taxon>Pseudomonadati</taxon>
        <taxon>Bacteroidota</taxon>
        <taxon>Flavobacteriia</taxon>
        <taxon>Flavobacteriales</taxon>
        <taxon>Flavobacteriaceae</taxon>
        <taxon>Patiriisocius</taxon>
    </lineage>
</organism>
<protein>
    <submittedName>
        <fullName evidence="2">Glycosyltransferase family 2 protein</fullName>
        <ecNumber evidence="2">2.4.-.-</ecNumber>
    </submittedName>
</protein>
<dbReference type="RefSeq" id="WP_311332991.1">
    <property type="nucleotide sequence ID" value="NZ_JAVRHZ010000004.1"/>
</dbReference>
<name>A0ABU2YE78_9FLAO</name>
<accession>A0ABU2YE78</accession>
<gene>
    <name evidence="2" type="ORF">RM538_08485</name>
</gene>
<dbReference type="Pfam" id="PF00535">
    <property type="entry name" value="Glycos_transf_2"/>
    <property type="match status" value="1"/>
</dbReference>
<dbReference type="EMBL" id="JAVRHZ010000004">
    <property type="protein sequence ID" value="MDT0556037.1"/>
    <property type="molecule type" value="Genomic_DNA"/>
</dbReference>
<evidence type="ECO:0000313" key="2">
    <source>
        <dbReference type="EMBL" id="MDT0556037.1"/>
    </source>
</evidence>
<reference evidence="2 3" key="1">
    <citation type="submission" date="2023-09" db="EMBL/GenBank/DDBJ databases">
        <authorList>
            <person name="Rey-Velasco X."/>
        </authorList>
    </citation>
    <scope>NUCLEOTIDE SEQUENCE [LARGE SCALE GENOMIC DNA]</scope>
    <source>
        <strain evidence="2 3">W242</strain>
    </source>
</reference>
<evidence type="ECO:0000313" key="3">
    <source>
        <dbReference type="Proteomes" id="UP001254488"/>
    </source>
</evidence>
<dbReference type="CDD" id="cd06433">
    <property type="entry name" value="GT_2_WfgS_like"/>
    <property type="match status" value="1"/>
</dbReference>
<dbReference type="GO" id="GO:0016757">
    <property type="term" value="F:glycosyltransferase activity"/>
    <property type="evidence" value="ECO:0007669"/>
    <property type="project" value="UniProtKB-KW"/>
</dbReference>
<sequence length="259" mass="30022">MEVPFLTIITVNYNDATGLKKTITSVVSQSFTNFEYIIIDGGSNDDSITVIEEFSDTLTYWVSEKDNGVFNAMNKGIKKARGTYIQFLNSGDVFTSPTALENFIKHPNFEGDIIYGDYKFEDGEKEYPDDLYPAYFIKTSLPHQSTLFKKTVFDAIGLYNEDYVIASDRAFYIKCYLSNQFIFKHTPYFLVLFDKGGISNDPAFREKKKTEDETIFKQLFGEKYQEYKDQIALEKRINRKKRNSLRGILKRVLNKIKLL</sequence>
<feature type="domain" description="Glycosyltransferase 2-like" evidence="1">
    <location>
        <begin position="7"/>
        <end position="130"/>
    </location>
</feature>
<dbReference type="EC" id="2.4.-.-" evidence="2"/>
<keyword evidence="3" id="KW-1185">Reference proteome</keyword>
<dbReference type="InterPro" id="IPR029044">
    <property type="entry name" value="Nucleotide-diphossugar_trans"/>
</dbReference>